<dbReference type="AlphaFoldDB" id="A0A317CML9"/>
<dbReference type="OrthoDB" id="9798288at2"/>
<dbReference type="Pfam" id="PF06172">
    <property type="entry name" value="Cupin_5"/>
    <property type="match status" value="1"/>
</dbReference>
<protein>
    <recommendedName>
        <fullName evidence="1">DUF985 domain-containing protein</fullName>
    </recommendedName>
</protein>
<feature type="domain" description="DUF985" evidence="1">
    <location>
        <begin position="5"/>
        <end position="128"/>
    </location>
</feature>
<evidence type="ECO:0000259" key="1">
    <source>
        <dbReference type="Pfam" id="PF06172"/>
    </source>
</evidence>
<sequence length="151" mass="16699">MKPNNLIEHTEGGRFQEVFRSVERITRADGVGRSALTHIYFSLNKGEVSRFHKVQADEVWNLYQGTGLYLYIWDGSESVVEKIELSAASGAFCYVVPAGYWQAAQPMGKKVLVGCSVGPGFEFEDFELIDPASAIAEGLQAKDPSMTKFIV</sequence>
<dbReference type="InterPro" id="IPR011051">
    <property type="entry name" value="RmlC_Cupin_sf"/>
</dbReference>
<evidence type="ECO:0000313" key="2">
    <source>
        <dbReference type="EMBL" id="PWQ97560.1"/>
    </source>
</evidence>
<proteinExistence type="predicted"/>
<gene>
    <name evidence="2" type="ORF">DKT75_06475</name>
</gene>
<comment type="caution">
    <text evidence="2">The sequence shown here is derived from an EMBL/GenBank/DDBJ whole genome shotgun (WGS) entry which is preliminary data.</text>
</comment>
<reference evidence="2 3" key="1">
    <citation type="submission" date="2018-05" db="EMBL/GenBank/DDBJ databases">
        <title>Leucothrix arctica sp. nov., isolated from Arctic seawater.</title>
        <authorList>
            <person name="Choi A."/>
            <person name="Baek K."/>
        </authorList>
    </citation>
    <scope>NUCLEOTIDE SEQUENCE [LARGE SCALE GENOMIC DNA]</scope>
    <source>
        <strain evidence="2 3">IMCC9719</strain>
    </source>
</reference>
<dbReference type="InterPro" id="IPR039935">
    <property type="entry name" value="YML079W-like"/>
</dbReference>
<dbReference type="SUPFAM" id="SSF51182">
    <property type="entry name" value="RmlC-like cupins"/>
    <property type="match status" value="1"/>
</dbReference>
<dbReference type="Proteomes" id="UP000245506">
    <property type="component" value="Unassembled WGS sequence"/>
</dbReference>
<accession>A0A317CML9</accession>
<dbReference type="InterPro" id="IPR009327">
    <property type="entry name" value="Cupin_DUF985"/>
</dbReference>
<dbReference type="EMBL" id="QGKL01000019">
    <property type="protein sequence ID" value="PWQ97560.1"/>
    <property type="molecule type" value="Genomic_DNA"/>
</dbReference>
<dbReference type="PANTHER" id="PTHR33387:SF3">
    <property type="entry name" value="DUF985 DOMAIN-CONTAINING PROTEIN"/>
    <property type="match status" value="1"/>
</dbReference>
<dbReference type="CDD" id="cd06121">
    <property type="entry name" value="cupin_YML079wp"/>
    <property type="match status" value="1"/>
</dbReference>
<dbReference type="InterPro" id="IPR014710">
    <property type="entry name" value="RmlC-like_jellyroll"/>
</dbReference>
<evidence type="ECO:0000313" key="3">
    <source>
        <dbReference type="Proteomes" id="UP000245506"/>
    </source>
</evidence>
<dbReference type="RefSeq" id="WP_109822602.1">
    <property type="nucleotide sequence ID" value="NZ_QGKL01000019.1"/>
</dbReference>
<dbReference type="PANTHER" id="PTHR33387">
    <property type="entry name" value="RMLC-LIKE JELLY ROLL FOLD PROTEIN"/>
    <property type="match status" value="1"/>
</dbReference>
<name>A0A317CML9_9GAMM</name>
<keyword evidence="3" id="KW-1185">Reference proteome</keyword>
<organism evidence="2 3">
    <name type="scientific">Leucothrix arctica</name>
    <dbReference type="NCBI Taxonomy" id="1481894"/>
    <lineage>
        <taxon>Bacteria</taxon>
        <taxon>Pseudomonadati</taxon>
        <taxon>Pseudomonadota</taxon>
        <taxon>Gammaproteobacteria</taxon>
        <taxon>Thiotrichales</taxon>
        <taxon>Thiotrichaceae</taxon>
        <taxon>Leucothrix</taxon>
    </lineage>
</organism>
<dbReference type="Gene3D" id="2.60.120.10">
    <property type="entry name" value="Jelly Rolls"/>
    <property type="match status" value="1"/>
</dbReference>